<dbReference type="Pfam" id="PF00239">
    <property type="entry name" value="Resolvase"/>
    <property type="match status" value="1"/>
</dbReference>
<evidence type="ECO:0000256" key="1">
    <source>
        <dbReference type="ARBA" id="ARBA00023125"/>
    </source>
</evidence>
<dbReference type="PROSITE" id="PS51736">
    <property type="entry name" value="RECOMBINASES_3"/>
    <property type="match status" value="1"/>
</dbReference>
<dbReference type="InterPro" id="IPR006119">
    <property type="entry name" value="Resolv_N"/>
</dbReference>
<comment type="caution">
    <text evidence="5">The sequence shown here is derived from an EMBL/GenBank/DDBJ whole genome shotgun (WGS) entry which is preliminary data.</text>
</comment>
<name>A0ABR5MDA6_9PSED</name>
<reference evidence="5 6" key="1">
    <citation type="submission" date="2015-07" db="EMBL/GenBank/DDBJ databases">
        <title>Whole genome sequencing of endophytes isolated from poison ivy (Toxicodendron radicans).</title>
        <authorList>
            <person name="Tran P.N."/>
            <person name="Lee Y.P."/>
            <person name="Gan H.M."/>
            <person name="Savka M.A."/>
        </authorList>
    </citation>
    <scope>NUCLEOTIDE SEQUENCE [LARGE SCALE GENOMIC DNA]</scope>
    <source>
        <strain evidence="5 6">RIT-PI-g</strain>
    </source>
</reference>
<dbReference type="CDD" id="cd00338">
    <property type="entry name" value="Ser_Recombinase"/>
    <property type="match status" value="1"/>
</dbReference>
<sequence length="586" mass="66780">MAKIWPYIRFSSEEQKHGDSRRRQRELVESFARRHEIVAEGSVIDDSLDLNDLGVSGYRGKNLLTGRFKAFLDAVEAGIVKPGDYLAVEALNRITRLDPMESLPIILNLIQERGIKIAITSGSQIYKKGDDISSLYIAVGELQRGFKESQEKGVRVKEAWNSKKKRAADLGEIATSRVPLWLAVDTTRLDSGTIKRTIREIEERVAVVREIFRLSDINIGAVATARMLTDRGVPTFTRENARKNSNYGDFWQVTYIRKILANRAVLGHYQPMQWLEVDGKRARVSHGAEIKNYFPQIISSELFDRVQLKKDSRKNEGQGNKGLKFSNLFTKMAFCSECGAVAHHVNKGKDPKKGGRYLVCYRAKYGSCAYKSWRYEKVESMILSYLAEADIKSIMRDDNKVDVLINERYKIESECIAVSEMLENFRNDFKALNGRISNIERELAIENEARLVEFKSKLQSLDAEILDAIEQQKADIKQEVKALQEMESVADENTVFEIRSKINARLKLVVDRIVLNFALQVAEVRFKNGVVRYIHEGGVFGNIMPPPTAEQSLEDLRQIEEWSKLSDDEKRSTWADSAFPIVPLKI</sequence>
<evidence type="ECO:0000256" key="2">
    <source>
        <dbReference type="ARBA" id="ARBA00023172"/>
    </source>
</evidence>
<dbReference type="SMART" id="SM00857">
    <property type="entry name" value="Resolvase"/>
    <property type="match status" value="1"/>
</dbReference>
<evidence type="ECO:0000259" key="4">
    <source>
        <dbReference type="PROSITE" id="PS51736"/>
    </source>
</evidence>
<dbReference type="RefSeq" id="WP_059396699.1">
    <property type="nucleotide sequence ID" value="NZ_LHOY01000005.1"/>
</dbReference>
<feature type="coiled-coil region" evidence="3">
    <location>
        <begin position="422"/>
        <end position="489"/>
    </location>
</feature>
<dbReference type="Gene3D" id="3.40.50.1390">
    <property type="entry name" value="Resolvase, N-terminal catalytic domain"/>
    <property type="match status" value="1"/>
</dbReference>
<dbReference type="Pfam" id="PF13408">
    <property type="entry name" value="Zn_ribbon_recom"/>
    <property type="match status" value="1"/>
</dbReference>
<dbReference type="InterPro" id="IPR038109">
    <property type="entry name" value="DNA_bind_recomb_sf"/>
</dbReference>
<gene>
    <name evidence="5" type="ORF">AEQ48_03085</name>
</gene>
<evidence type="ECO:0000313" key="5">
    <source>
        <dbReference type="EMBL" id="KPG77336.1"/>
    </source>
</evidence>
<protein>
    <recommendedName>
        <fullName evidence="4">Resolvase/invertase-type recombinase catalytic domain-containing protein</fullName>
    </recommendedName>
</protein>
<dbReference type="Pfam" id="PF07508">
    <property type="entry name" value="Recombinase"/>
    <property type="match status" value="1"/>
</dbReference>
<dbReference type="PANTHER" id="PTHR30461:SF2">
    <property type="entry name" value="SERINE RECOMBINASE PINE-RELATED"/>
    <property type="match status" value="1"/>
</dbReference>
<evidence type="ECO:0000313" key="6">
    <source>
        <dbReference type="Proteomes" id="UP000037820"/>
    </source>
</evidence>
<keyword evidence="6" id="KW-1185">Reference proteome</keyword>
<evidence type="ECO:0000256" key="3">
    <source>
        <dbReference type="SAM" id="Coils"/>
    </source>
</evidence>
<dbReference type="SUPFAM" id="SSF53041">
    <property type="entry name" value="Resolvase-like"/>
    <property type="match status" value="1"/>
</dbReference>
<proteinExistence type="predicted"/>
<accession>A0ABR5MDA6</accession>
<dbReference type="InterPro" id="IPR025827">
    <property type="entry name" value="Zn_ribbon_recom_dom"/>
</dbReference>
<feature type="domain" description="Resolvase/invertase-type recombinase catalytic" evidence="4">
    <location>
        <begin position="3"/>
        <end position="167"/>
    </location>
</feature>
<dbReference type="Gene3D" id="3.90.1750.20">
    <property type="entry name" value="Putative Large Serine Recombinase, Chain B, Domain 2"/>
    <property type="match status" value="1"/>
</dbReference>
<dbReference type="EMBL" id="LHOY01000005">
    <property type="protein sequence ID" value="KPG77336.1"/>
    <property type="molecule type" value="Genomic_DNA"/>
</dbReference>
<dbReference type="InterPro" id="IPR050639">
    <property type="entry name" value="SSR_resolvase"/>
</dbReference>
<keyword evidence="2" id="KW-0233">DNA recombination</keyword>
<dbReference type="InterPro" id="IPR011109">
    <property type="entry name" value="DNA_bind_recombinase_dom"/>
</dbReference>
<dbReference type="InterPro" id="IPR036162">
    <property type="entry name" value="Resolvase-like_N_sf"/>
</dbReference>
<dbReference type="Proteomes" id="UP000037820">
    <property type="component" value="Unassembled WGS sequence"/>
</dbReference>
<dbReference type="PANTHER" id="PTHR30461">
    <property type="entry name" value="DNA-INVERTASE FROM LAMBDOID PROPHAGE"/>
    <property type="match status" value="1"/>
</dbReference>
<keyword evidence="3" id="KW-0175">Coiled coil</keyword>
<organism evidence="5 6">
    <name type="scientific">Pseudomonas libanensis</name>
    <dbReference type="NCBI Taxonomy" id="75588"/>
    <lineage>
        <taxon>Bacteria</taxon>
        <taxon>Pseudomonadati</taxon>
        <taxon>Pseudomonadota</taxon>
        <taxon>Gammaproteobacteria</taxon>
        <taxon>Pseudomonadales</taxon>
        <taxon>Pseudomonadaceae</taxon>
        <taxon>Pseudomonas</taxon>
    </lineage>
</organism>
<keyword evidence="1" id="KW-0238">DNA-binding</keyword>